<name>C0VZG8_9ACTO</name>
<dbReference type="OrthoDB" id="3795101at2"/>
<evidence type="ECO:0000313" key="3">
    <source>
        <dbReference type="Proteomes" id="UP000010301"/>
    </source>
</evidence>
<proteinExistence type="predicted"/>
<dbReference type="EMBL" id="ACFG01000010">
    <property type="protein sequence ID" value="EEH64179.1"/>
    <property type="molecule type" value="Genomic_DNA"/>
</dbReference>
<accession>C0VZG8</accession>
<dbReference type="HOGENOM" id="CLU_2031413_0_0_11"/>
<feature type="domain" description="CshA" evidence="1">
    <location>
        <begin position="2"/>
        <end position="118"/>
    </location>
</feature>
<sequence>PVGDPAATSGPQGVAQSAPIVLNGENSGSSVNFVKGSAEVSGVVKSVELDPASVTLLDASGSPVSEVVVPNVGTYTLNPEKTAVVFTPTAAFVGTAPAVTLQVTDLNGSKATTTYTPTTTPV</sequence>
<dbReference type="RefSeq" id="WP_006547561.1">
    <property type="nucleotide sequence ID" value="NZ_DS999553.1"/>
</dbReference>
<evidence type="ECO:0000259" key="1">
    <source>
        <dbReference type="Pfam" id="PF19076"/>
    </source>
</evidence>
<dbReference type="InterPro" id="IPR026395">
    <property type="entry name" value="CshA_fibril"/>
</dbReference>
<dbReference type="STRING" id="525245.HMPREF0044_0558"/>
<dbReference type="AlphaFoldDB" id="C0VZG8"/>
<feature type="non-terminal residue" evidence="2">
    <location>
        <position position="1"/>
    </location>
</feature>
<dbReference type="Pfam" id="PF19076">
    <property type="entry name" value="CshA_repeat"/>
    <property type="match status" value="1"/>
</dbReference>
<reference evidence="2 3" key="1">
    <citation type="submission" date="2009-01" db="EMBL/GenBank/DDBJ databases">
        <authorList>
            <person name="Qin X."/>
            <person name="Bachman B."/>
            <person name="Battles P."/>
            <person name="Bell A."/>
            <person name="Bess C."/>
            <person name="Bickham C."/>
            <person name="Chaboub L."/>
            <person name="Chen D."/>
            <person name="Coyle M."/>
            <person name="Deiros D.R."/>
            <person name="Dinh H."/>
            <person name="Forbes L."/>
            <person name="Fowler G."/>
            <person name="Francisco L."/>
            <person name="Fu Q."/>
            <person name="Gubbala S."/>
            <person name="Hale W."/>
            <person name="Han Y."/>
            <person name="Hemphill L."/>
            <person name="Highlander S.K."/>
            <person name="Hirani K."/>
            <person name="Hogues M."/>
            <person name="Jackson L."/>
            <person name="Jakkamsetti A."/>
            <person name="Javaid M."/>
            <person name="Jiang H."/>
            <person name="Korchina V."/>
            <person name="Kovar C."/>
            <person name="Lara F."/>
            <person name="Lee S."/>
            <person name="Mata R."/>
            <person name="Mathew T."/>
            <person name="Moen C."/>
            <person name="Morales K."/>
            <person name="Munidasa M."/>
            <person name="Nazareth L."/>
            <person name="Ngo R."/>
            <person name="Nguyen L."/>
            <person name="Okwuonu G."/>
            <person name="Ongeri F."/>
            <person name="Patil S."/>
            <person name="Petrosino J."/>
            <person name="Pham C."/>
            <person name="Pham P."/>
            <person name="Pu L.-L."/>
            <person name="Puazo M."/>
            <person name="Raj R."/>
            <person name="Reid J."/>
            <person name="Rouhana J."/>
            <person name="Saada N."/>
            <person name="Shang Y."/>
            <person name="Simmons D."/>
            <person name="Thornton R."/>
            <person name="Warren J."/>
            <person name="Weissenberger G."/>
            <person name="Zhang J."/>
            <person name="Zhang L."/>
            <person name="Zhou C."/>
            <person name="Zhu D."/>
            <person name="Muzny D."/>
            <person name="Worley K."/>
            <person name="Gibbs R."/>
        </authorList>
    </citation>
    <scope>NUCLEOTIDE SEQUENCE [LARGE SCALE GENOMIC DNA]</scope>
    <source>
        <strain evidence="2 3">DSM 15436</strain>
    </source>
</reference>
<comment type="caution">
    <text evidence="2">The sequence shown here is derived from an EMBL/GenBank/DDBJ whole genome shotgun (WGS) entry which is preliminary data.</text>
</comment>
<dbReference type="NCBIfam" id="TIGR04225">
    <property type="entry name" value="CshA_fibril_rpt"/>
    <property type="match status" value="1"/>
</dbReference>
<organism evidence="2 3">
    <name type="scientific">Gleimia coleocanis DSM 15436</name>
    <dbReference type="NCBI Taxonomy" id="525245"/>
    <lineage>
        <taxon>Bacteria</taxon>
        <taxon>Bacillati</taxon>
        <taxon>Actinomycetota</taxon>
        <taxon>Actinomycetes</taxon>
        <taxon>Actinomycetales</taxon>
        <taxon>Actinomycetaceae</taxon>
        <taxon>Gleimia</taxon>
    </lineage>
</organism>
<protein>
    <recommendedName>
        <fullName evidence="1">CshA domain-containing protein</fullName>
    </recommendedName>
</protein>
<evidence type="ECO:0000313" key="2">
    <source>
        <dbReference type="EMBL" id="EEH64179.1"/>
    </source>
</evidence>
<keyword evidence="3" id="KW-1185">Reference proteome</keyword>
<feature type="non-terminal residue" evidence="2">
    <location>
        <position position="122"/>
    </location>
</feature>
<dbReference type="Proteomes" id="UP000010301">
    <property type="component" value="Unassembled WGS sequence"/>
</dbReference>
<gene>
    <name evidence="2" type="ORF">HMPREF0044_0558</name>
</gene>